<evidence type="ECO:0000313" key="2">
    <source>
        <dbReference type="Proteomes" id="UP000245702"/>
    </source>
</evidence>
<organism evidence="1 2">
    <name type="scientific">Sporomusa sphaeroides DSM 2875</name>
    <dbReference type="NCBI Taxonomy" id="1337886"/>
    <lineage>
        <taxon>Bacteria</taxon>
        <taxon>Bacillati</taxon>
        <taxon>Bacillota</taxon>
        <taxon>Negativicutes</taxon>
        <taxon>Selenomonadales</taxon>
        <taxon>Sporomusaceae</taxon>
        <taxon>Sporomusa</taxon>
    </lineage>
</organism>
<accession>A0ABP2C369</accession>
<reference evidence="1 2" key="1">
    <citation type="submission" date="2016-01" db="EMBL/GenBank/DDBJ databases">
        <authorList>
            <person name="Brown R."/>
        </authorList>
    </citation>
    <scope>NUCLEOTIDE SEQUENCE [LARGE SCALE GENOMIC DNA]</scope>
    <source>
        <strain evidence="1">Sporomusa sphaeroides DSM 2875</strain>
    </source>
</reference>
<name>A0ABP2C369_9FIRM</name>
<dbReference type="EMBL" id="FCOW01000004">
    <property type="protein sequence ID" value="CVK18450.1"/>
    <property type="molecule type" value="Genomic_DNA"/>
</dbReference>
<proteinExistence type="predicted"/>
<keyword evidence="2" id="KW-1185">Reference proteome</keyword>
<evidence type="ECO:0000313" key="1">
    <source>
        <dbReference type="EMBL" id="CVK18450.1"/>
    </source>
</evidence>
<protein>
    <submittedName>
        <fullName evidence="1">Uncharacterized protein</fullName>
    </submittedName>
</protein>
<sequence>MDIALVLDRIRPGAAWRMSDTYENLKNTWEDTKQTLPTLAEIEAAWTEMQAEAGAPVTPPVDQDTADMWEAILALSAKIEVLEGK</sequence>
<gene>
    <name evidence="1" type="ORF">SSPH_01088</name>
</gene>
<comment type="caution">
    <text evidence="1">The sequence shown here is derived from an EMBL/GenBank/DDBJ whole genome shotgun (WGS) entry which is preliminary data.</text>
</comment>
<dbReference type="RefSeq" id="WP_075756379.1">
    <property type="nucleotide sequence ID" value="NZ_CP146991.1"/>
</dbReference>
<dbReference type="Proteomes" id="UP000245702">
    <property type="component" value="Unassembled WGS sequence"/>
</dbReference>